<feature type="transmembrane region" description="Helical" evidence="1">
    <location>
        <begin position="93"/>
        <end position="113"/>
    </location>
</feature>
<feature type="transmembrane region" description="Helical" evidence="1">
    <location>
        <begin position="125"/>
        <end position="143"/>
    </location>
</feature>
<evidence type="ECO:0000313" key="2">
    <source>
        <dbReference type="EMBL" id="GGM70362.1"/>
    </source>
</evidence>
<dbReference type="PANTHER" id="PTHR34989:SF1">
    <property type="entry name" value="PROTEIN HDED"/>
    <property type="match status" value="1"/>
</dbReference>
<dbReference type="AlphaFoldDB" id="A0A8J3CBL1"/>
<keyword evidence="1" id="KW-0812">Transmembrane</keyword>
<keyword evidence="1" id="KW-1133">Transmembrane helix</keyword>
<organism evidence="2 3">
    <name type="scientific">Longimycelium tulufanense</name>
    <dbReference type="NCBI Taxonomy" id="907463"/>
    <lineage>
        <taxon>Bacteria</taxon>
        <taxon>Bacillati</taxon>
        <taxon>Actinomycetota</taxon>
        <taxon>Actinomycetes</taxon>
        <taxon>Pseudonocardiales</taxon>
        <taxon>Pseudonocardiaceae</taxon>
        <taxon>Longimycelium</taxon>
    </lineage>
</organism>
<dbReference type="InterPro" id="IPR005325">
    <property type="entry name" value="DUF308_memb"/>
</dbReference>
<feature type="transmembrane region" description="Helical" evidence="1">
    <location>
        <begin position="9"/>
        <end position="29"/>
    </location>
</feature>
<dbReference type="GO" id="GO:0005886">
    <property type="term" value="C:plasma membrane"/>
    <property type="evidence" value="ECO:0007669"/>
    <property type="project" value="TreeGrafter"/>
</dbReference>
<gene>
    <name evidence="2" type="ORF">GCM10012275_45940</name>
</gene>
<dbReference type="Pfam" id="PF03729">
    <property type="entry name" value="DUF308"/>
    <property type="match status" value="2"/>
</dbReference>
<keyword evidence="3" id="KW-1185">Reference proteome</keyword>
<accession>A0A8J3CBL1</accession>
<name>A0A8J3CBL1_9PSEU</name>
<reference evidence="2" key="2">
    <citation type="submission" date="2020-09" db="EMBL/GenBank/DDBJ databases">
        <authorList>
            <person name="Sun Q."/>
            <person name="Zhou Y."/>
        </authorList>
    </citation>
    <scope>NUCLEOTIDE SEQUENCE</scope>
    <source>
        <strain evidence="2">CGMCC 4.5737</strain>
    </source>
</reference>
<feature type="transmembrane region" description="Helical" evidence="1">
    <location>
        <begin position="68"/>
        <end position="87"/>
    </location>
</feature>
<keyword evidence="1" id="KW-0472">Membrane</keyword>
<dbReference type="InterPro" id="IPR052712">
    <property type="entry name" value="Acid_resist_chaperone_HdeD"/>
</dbReference>
<proteinExistence type="predicted"/>
<dbReference type="PANTHER" id="PTHR34989">
    <property type="entry name" value="PROTEIN HDED"/>
    <property type="match status" value="1"/>
</dbReference>
<evidence type="ECO:0000256" key="1">
    <source>
        <dbReference type="SAM" id="Phobius"/>
    </source>
</evidence>
<dbReference type="Proteomes" id="UP000637578">
    <property type="component" value="Unassembled WGS sequence"/>
</dbReference>
<feature type="transmembrane region" description="Helical" evidence="1">
    <location>
        <begin position="149"/>
        <end position="172"/>
    </location>
</feature>
<sequence>MGALLLRAWWVPVVRGVAAILFGILAIIWPGLTLLALVLLWGFFALVDGVFGLAAAFSSRTAEPVDRWTWVLFGVVGLLAGIAALVWPDITALVLLVVIGVWAVVTGVLQIVGAFRLRRLVSNEWLLGLAGVLTVALGLLLLLQPGRGALALVTLIGLFALVWGVVLVALGLRLRALGKKFTSTSL</sequence>
<protein>
    <submittedName>
        <fullName evidence="2">Membrane protein</fullName>
    </submittedName>
</protein>
<dbReference type="EMBL" id="BMMK01000025">
    <property type="protein sequence ID" value="GGM70362.1"/>
    <property type="molecule type" value="Genomic_DNA"/>
</dbReference>
<comment type="caution">
    <text evidence="2">The sequence shown here is derived from an EMBL/GenBank/DDBJ whole genome shotgun (WGS) entry which is preliminary data.</text>
</comment>
<reference evidence="2" key="1">
    <citation type="journal article" date="2014" name="Int. J. Syst. Evol. Microbiol.">
        <title>Complete genome sequence of Corynebacterium casei LMG S-19264T (=DSM 44701T), isolated from a smear-ripened cheese.</title>
        <authorList>
            <consortium name="US DOE Joint Genome Institute (JGI-PGF)"/>
            <person name="Walter F."/>
            <person name="Albersmeier A."/>
            <person name="Kalinowski J."/>
            <person name="Ruckert C."/>
        </authorList>
    </citation>
    <scope>NUCLEOTIDE SEQUENCE</scope>
    <source>
        <strain evidence="2">CGMCC 4.5737</strain>
    </source>
</reference>
<feature type="transmembrane region" description="Helical" evidence="1">
    <location>
        <begin position="35"/>
        <end position="56"/>
    </location>
</feature>
<dbReference type="RefSeq" id="WP_189060487.1">
    <property type="nucleotide sequence ID" value="NZ_BMMK01000025.1"/>
</dbReference>
<evidence type="ECO:0000313" key="3">
    <source>
        <dbReference type="Proteomes" id="UP000637578"/>
    </source>
</evidence>